<dbReference type="CDD" id="cd18186">
    <property type="entry name" value="BTB_POZ_ZBTB_KLHL-like"/>
    <property type="match status" value="1"/>
</dbReference>
<organism evidence="2 3">
    <name type="scientific">Phaeosphaeria nodorum (strain SN15 / ATCC MYA-4574 / FGSC 10173)</name>
    <name type="common">Glume blotch fungus</name>
    <name type="synonym">Parastagonospora nodorum</name>
    <dbReference type="NCBI Taxonomy" id="321614"/>
    <lineage>
        <taxon>Eukaryota</taxon>
        <taxon>Fungi</taxon>
        <taxon>Dikarya</taxon>
        <taxon>Ascomycota</taxon>
        <taxon>Pezizomycotina</taxon>
        <taxon>Dothideomycetes</taxon>
        <taxon>Pleosporomycetidae</taxon>
        <taxon>Pleosporales</taxon>
        <taxon>Pleosporineae</taxon>
        <taxon>Phaeosphaeriaceae</taxon>
        <taxon>Parastagonospora</taxon>
    </lineage>
</organism>
<dbReference type="Gene3D" id="3.30.710.10">
    <property type="entry name" value="Potassium Channel Kv1.1, Chain A"/>
    <property type="match status" value="1"/>
</dbReference>
<dbReference type="InterPro" id="IPR000210">
    <property type="entry name" value="BTB/POZ_dom"/>
</dbReference>
<dbReference type="EMBL" id="CP069034">
    <property type="protein sequence ID" value="QRD01480.1"/>
    <property type="molecule type" value="Genomic_DNA"/>
</dbReference>
<sequence length="331" mass="37282">MTLKVMCTVGSDTNRIPISLPPPYTWTGTKSGQLRANPNDFTTTSTLLVGPKATPFLIHTTLLTSQSPYFRAALTGRFAEASENTIRLDDVDVSHFQLLVSWLYTGSIPPPYKDGKPAYYTLLHAYALADRLCFEGLRNAVIDLISDLADRTNSVLTPSDTRILYESIRDSAPLRNLVIDLFAFKKTDRLLETHQDTWHAAFLRDLVVHLKRPVSTALTRHRLRMWIPDSWHATRACDNCRVVLPPRQGAVACDECCLAFCTKCVEAGTAMAGWDDGRSRWVDEEDGEKKRKWESCKPWRGSRCVLYHEHEETERCGDVFMGRGVGTETGV</sequence>
<proteinExistence type="predicted"/>
<dbReference type="AlphaFoldDB" id="A0A7U2FEG0"/>
<gene>
    <name evidence="2" type="ORF">JI435_121380</name>
</gene>
<dbReference type="VEuPathDB" id="FungiDB:JI435_121380"/>
<dbReference type="PANTHER" id="PTHR47843:SF2">
    <property type="entry name" value="BTB DOMAIN-CONTAINING PROTEIN"/>
    <property type="match status" value="1"/>
</dbReference>
<protein>
    <recommendedName>
        <fullName evidence="1">BTB domain-containing protein</fullName>
    </recommendedName>
</protein>
<dbReference type="PROSITE" id="PS50097">
    <property type="entry name" value="BTB"/>
    <property type="match status" value="1"/>
</dbReference>
<dbReference type="OrthoDB" id="194443at2759"/>
<reference evidence="3" key="1">
    <citation type="journal article" date="2021" name="BMC Genomics">
        <title>Chromosome-level genome assembly and manually-curated proteome of model necrotroph Parastagonospora nodorum Sn15 reveals a genome-wide trove of candidate effector homologs, and redundancy of virulence-related functions within an accessory chromosome.</title>
        <authorList>
            <person name="Bertazzoni S."/>
            <person name="Jones D.A.B."/>
            <person name="Phan H.T."/>
            <person name="Tan K.-C."/>
            <person name="Hane J.K."/>
        </authorList>
    </citation>
    <scope>NUCLEOTIDE SEQUENCE [LARGE SCALE GENOMIC DNA]</scope>
    <source>
        <strain evidence="3">SN15 / ATCC MYA-4574 / FGSC 10173)</strain>
    </source>
</reference>
<dbReference type="SUPFAM" id="SSF54695">
    <property type="entry name" value="POZ domain"/>
    <property type="match status" value="1"/>
</dbReference>
<dbReference type="Pfam" id="PF00651">
    <property type="entry name" value="BTB"/>
    <property type="match status" value="1"/>
</dbReference>
<feature type="domain" description="BTB" evidence="1">
    <location>
        <begin position="43"/>
        <end position="112"/>
    </location>
</feature>
<keyword evidence="3" id="KW-1185">Reference proteome</keyword>
<dbReference type="PANTHER" id="PTHR47843">
    <property type="entry name" value="BTB DOMAIN-CONTAINING PROTEIN-RELATED"/>
    <property type="match status" value="1"/>
</dbReference>
<dbReference type="Proteomes" id="UP000663193">
    <property type="component" value="Chromosome 12"/>
</dbReference>
<dbReference type="SMART" id="SM00225">
    <property type="entry name" value="BTB"/>
    <property type="match status" value="1"/>
</dbReference>
<evidence type="ECO:0000313" key="2">
    <source>
        <dbReference type="EMBL" id="QRD01480.1"/>
    </source>
</evidence>
<dbReference type="InterPro" id="IPR011333">
    <property type="entry name" value="SKP1/BTB/POZ_sf"/>
</dbReference>
<evidence type="ECO:0000313" key="3">
    <source>
        <dbReference type="Proteomes" id="UP000663193"/>
    </source>
</evidence>
<evidence type="ECO:0000259" key="1">
    <source>
        <dbReference type="PROSITE" id="PS50097"/>
    </source>
</evidence>
<name>A0A7U2FEG0_PHANO</name>
<accession>A0A7U2FEG0</accession>